<evidence type="ECO:0000313" key="4">
    <source>
        <dbReference type="EMBL" id="EEF69641.1"/>
    </source>
</evidence>
<dbReference type="eggNOG" id="COG2508">
    <property type="taxonomic scope" value="Bacteria"/>
</dbReference>
<dbReference type="HOGENOM" id="CLU_670440_0_0_9"/>
<dbReference type="InterPro" id="IPR025736">
    <property type="entry name" value="PucR_C-HTH_dom"/>
</dbReference>
<dbReference type="Proteomes" id="UP000005950">
    <property type="component" value="Unassembled WGS sequence"/>
</dbReference>
<evidence type="ECO:0008006" key="6">
    <source>
        <dbReference type="Google" id="ProtNLM"/>
    </source>
</evidence>
<name>B9Y2Z3_9FIRM</name>
<dbReference type="OrthoDB" id="9792148at2"/>
<comment type="similarity">
    <text evidence="1">Belongs to the CdaR family.</text>
</comment>
<protein>
    <recommendedName>
        <fullName evidence="6">PucR C-terminal helix-turn-helix domain-containing protein</fullName>
    </recommendedName>
</protein>
<accession>B9Y2Z3</accession>
<reference evidence="4 5" key="2">
    <citation type="submission" date="2009-02" db="EMBL/GenBank/DDBJ databases">
        <title>Draft genome sequence of Holdemania filiformis DSM 12042.</title>
        <authorList>
            <person name="Sudarsanam P."/>
            <person name="Ley R."/>
            <person name="Guruge J."/>
            <person name="Turnbaugh P.J."/>
            <person name="Mahowald M."/>
            <person name="Liep D."/>
            <person name="Gordon J."/>
        </authorList>
    </citation>
    <scope>NUCLEOTIDE SEQUENCE [LARGE SCALE GENOMIC DNA]</scope>
    <source>
        <strain evidence="4 5">DSM 12042</strain>
    </source>
</reference>
<gene>
    <name evidence="4" type="ORF">HOLDEFILI_00168</name>
</gene>
<dbReference type="PANTHER" id="PTHR33744">
    <property type="entry name" value="CARBOHYDRATE DIACID REGULATOR"/>
    <property type="match status" value="1"/>
</dbReference>
<feature type="domain" description="PucR C-terminal helix-turn-helix" evidence="2">
    <location>
        <begin position="342"/>
        <end position="395"/>
    </location>
</feature>
<evidence type="ECO:0000259" key="3">
    <source>
        <dbReference type="Pfam" id="PF17853"/>
    </source>
</evidence>
<feature type="domain" description="CdaR GGDEF-like" evidence="3">
    <location>
        <begin position="241"/>
        <end position="289"/>
    </location>
</feature>
<dbReference type="InterPro" id="IPR041522">
    <property type="entry name" value="CdaR_GGDEF"/>
</dbReference>
<dbReference type="InterPro" id="IPR051448">
    <property type="entry name" value="CdaR-like_regulators"/>
</dbReference>
<sequence length="410" mass="46326">MCLDFIQNQRYELDFYPRRKRMEHPLLDLLLNGAAFSEIIDKAEQVLGNPVAFIDTAQNETTLSAHYPREDMEDKAYRRQQISDEEYQKNTDYVTSLSRTGIPQVLVWPHIRRKRLICGCLVQGRHVGGIRLPDIGNRLEDLDMDLVQKTAAMIGMAYVLHTSRSEDENCLWNLLNDRLDASLVDLHTLFAASIPTWDSLCVLWFIPEYYPDYTSNLPLYQQAFAKLSTCMTNCGSGFALLADADALHQAQSELTHWFQEHRLTAGVGSSGNTLAALRRSYDQARHSLKFAIQAGNYGLAQFSDYQLNYLMSLIPADQAAALLNAGPLSMIETCDQQNGTELLKTVRAYLRCGGNMKAAADLLCVHKNTVFYRIGKLREELGVDLAKADTLSLLNCLLILKDQQEIADRY</sequence>
<dbReference type="EMBL" id="ACCF01000008">
    <property type="protein sequence ID" value="EEF69641.1"/>
    <property type="molecule type" value="Genomic_DNA"/>
</dbReference>
<reference evidence="4 5" key="1">
    <citation type="submission" date="2008-12" db="EMBL/GenBank/DDBJ databases">
        <authorList>
            <person name="Fulton L."/>
            <person name="Clifton S."/>
            <person name="Fulton B."/>
            <person name="Xu J."/>
            <person name="Minx P."/>
            <person name="Pepin K.H."/>
            <person name="Johnson M."/>
            <person name="Bhonagiri V."/>
            <person name="Nash W.E."/>
            <person name="Mardis E.R."/>
            <person name="Wilson R.K."/>
        </authorList>
    </citation>
    <scope>NUCLEOTIDE SEQUENCE [LARGE SCALE GENOMIC DNA]</scope>
    <source>
        <strain evidence="4 5">DSM 12042</strain>
    </source>
</reference>
<organism evidence="4 5">
    <name type="scientific">Holdemania filiformis DSM 12042</name>
    <dbReference type="NCBI Taxonomy" id="545696"/>
    <lineage>
        <taxon>Bacteria</taxon>
        <taxon>Bacillati</taxon>
        <taxon>Bacillota</taxon>
        <taxon>Erysipelotrichia</taxon>
        <taxon>Erysipelotrichales</taxon>
        <taxon>Erysipelotrichaceae</taxon>
        <taxon>Holdemania</taxon>
    </lineage>
</organism>
<dbReference type="AlphaFoldDB" id="B9Y2Z3"/>
<comment type="caution">
    <text evidence="4">The sequence shown here is derived from an EMBL/GenBank/DDBJ whole genome shotgun (WGS) entry which is preliminary data.</text>
</comment>
<proteinExistence type="inferred from homology"/>
<dbReference type="STRING" id="545696.HOLDEFILI_00168"/>
<evidence type="ECO:0000256" key="1">
    <source>
        <dbReference type="ARBA" id="ARBA00006754"/>
    </source>
</evidence>
<dbReference type="Pfam" id="PF13556">
    <property type="entry name" value="HTH_30"/>
    <property type="match status" value="1"/>
</dbReference>
<evidence type="ECO:0000313" key="5">
    <source>
        <dbReference type="Proteomes" id="UP000005950"/>
    </source>
</evidence>
<evidence type="ECO:0000259" key="2">
    <source>
        <dbReference type="Pfam" id="PF13556"/>
    </source>
</evidence>
<dbReference type="Pfam" id="PF17853">
    <property type="entry name" value="GGDEF_2"/>
    <property type="match status" value="1"/>
</dbReference>
<dbReference type="Gene3D" id="1.10.10.2840">
    <property type="entry name" value="PucR C-terminal helix-turn-helix domain"/>
    <property type="match status" value="1"/>
</dbReference>
<dbReference type="InterPro" id="IPR042070">
    <property type="entry name" value="PucR_C-HTH_sf"/>
</dbReference>